<sequence>MAAINTDGQRLEVFGLTFREHHNLHMQQILRQYNILPEGPPNRAVLFTALFDLAKQLNDDHKEDQVERIQNWLKNGGEFPVPPPPPYTAAAPDEHDSDHNAEVAIEEDELMGGYHTRLTNMLDEHMSKTSSEPSPNGHGQDQDMESGNMSDGEWPEYRPADFESSNQYPGPNNHSQIVNPGVSSNELADAQREIDAEPTIINTNEPQQENPRQAPLEGNSSGGSRARPRPVLRHARTPRDRFNGLRAYSEQSTESEEESNSDSEVELAVRNVPGRGGPRGRGRGYGRNLRNPRNAYMRRLPPPPPNPYGTGYRLDGISTEVNRALEPEPEEEDLPDQYHDLEQDIVNSGFDVDERTHRTPVDEGQYDQNPRDNYRLTGPDTTQINPPSDSSNNEIECAICAETLPPDSFPPSSKITANCEDHPYKACISCIQHSIQSTLDEGSIHRLICLFCHHRLSADEVEKYATKSALTRYKYLMLLDSPDIIMCLSPTCKSGQKHVDKQNPKMVCNTCSFATCVLHKLPWHDNVTCAEFDTSEEQIERLEEAEATAKLLAKEQSQICPECHQGVFRSEGCDHMMCRCGNEWCFLCLASWENVMRLGEEAHHPTCQYHPRRVRRTAAQEQAHRDTFTNLLHGAPASETLLKARDQKNERVRTEIRGNALLAIEKRMADMKAAAEKRSHEEKMKNGGMGVNGEGSRKRKPNLKPAWEEGGLKKKALP</sequence>
<evidence type="ECO:0000259" key="10">
    <source>
        <dbReference type="PROSITE" id="PS51873"/>
    </source>
</evidence>
<feature type="compositionally biased region" description="Basic and acidic residues" evidence="9">
    <location>
        <begin position="352"/>
        <end position="361"/>
    </location>
</feature>
<accession>S3D0Y7</accession>
<dbReference type="Pfam" id="PF26200">
    <property type="entry name" value="Rcat_RNF216"/>
    <property type="match status" value="1"/>
</dbReference>
<feature type="compositionally biased region" description="Basic residues" evidence="9">
    <location>
        <begin position="226"/>
        <end position="236"/>
    </location>
</feature>
<dbReference type="GeneID" id="19466378"/>
<dbReference type="OrthoDB" id="1431934at2759"/>
<proteinExistence type="predicted"/>
<feature type="region of interest" description="Disordered" evidence="9">
    <location>
        <begin position="350"/>
        <end position="390"/>
    </location>
</feature>
<evidence type="ECO:0000256" key="4">
    <source>
        <dbReference type="ARBA" id="ARBA00022723"/>
    </source>
</evidence>
<dbReference type="CDD" id="cd20335">
    <property type="entry name" value="BRcat_RBR"/>
    <property type="match status" value="1"/>
</dbReference>
<dbReference type="OMA" id="AHGRNCP"/>
<feature type="compositionally biased region" description="Polar residues" evidence="9">
    <location>
        <begin position="379"/>
        <end position="390"/>
    </location>
</feature>
<name>S3D0Y7_GLAL2</name>
<dbReference type="SMART" id="SM00647">
    <property type="entry name" value="IBR"/>
    <property type="match status" value="2"/>
</dbReference>
<dbReference type="RefSeq" id="XP_008080204.1">
    <property type="nucleotide sequence ID" value="XM_008082013.1"/>
</dbReference>
<keyword evidence="5" id="KW-0677">Repeat</keyword>
<dbReference type="CDD" id="cd22584">
    <property type="entry name" value="Rcat_RBR_unk"/>
    <property type="match status" value="1"/>
</dbReference>
<feature type="region of interest" description="Disordered" evidence="9">
    <location>
        <begin position="125"/>
        <end position="308"/>
    </location>
</feature>
<evidence type="ECO:0000256" key="3">
    <source>
        <dbReference type="ARBA" id="ARBA00022679"/>
    </source>
</evidence>
<dbReference type="HOGENOM" id="CLU_033362_0_0_1"/>
<dbReference type="InterPro" id="IPR044066">
    <property type="entry name" value="TRIAD_supradom"/>
</dbReference>
<dbReference type="PANTHER" id="PTHR11685">
    <property type="entry name" value="RBR FAMILY RING FINGER AND IBR DOMAIN-CONTAINING"/>
    <property type="match status" value="1"/>
</dbReference>
<feature type="compositionally biased region" description="Acidic residues" evidence="9">
    <location>
        <begin position="253"/>
        <end position="265"/>
    </location>
</feature>
<dbReference type="Gene3D" id="1.20.120.1750">
    <property type="match status" value="1"/>
</dbReference>
<keyword evidence="8" id="KW-0862">Zinc</keyword>
<feature type="compositionally biased region" description="Polar residues" evidence="9">
    <location>
        <begin position="128"/>
        <end position="149"/>
    </location>
</feature>
<keyword evidence="12" id="KW-1185">Reference proteome</keyword>
<dbReference type="GO" id="GO:0016567">
    <property type="term" value="P:protein ubiquitination"/>
    <property type="evidence" value="ECO:0007669"/>
    <property type="project" value="InterPro"/>
</dbReference>
<evidence type="ECO:0000256" key="9">
    <source>
        <dbReference type="SAM" id="MobiDB-lite"/>
    </source>
</evidence>
<evidence type="ECO:0000256" key="8">
    <source>
        <dbReference type="ARBA" id="ARBA00022833"/>
    </source>
</evidence>
<feature type="region of interest" description="Disordered" evidence="9">
    <location>
        <begin position="77"/>
        <end position="97"/>
    </location>
</feature>
<reference evidence="11 12" key="1">
    <citation type="journal article" date="2013" name="BMC Genomics">
        <title>Genomics-driven discovery of the pneumocandin biosynthetic gene cluster in the fungus Glarea lozoyensis.</title>
        <authorList>
            <person name="Chen L."/>
            <person name="Yue Q."/>
            <person name="Zhang X."/>
            <person name="Xiang M."/>
            <person name="Wang C."/>
            <person name="Li S."/>
            <person name="Che Y."/>
            <person name="Ortiz-Lopez F.J."/>
            <person name="Bills G.F."/>
            <person name="Liu X."/>
            <person name="An Z."/>
        </authorList>
    </citation>
    <scope>NUCLEOTIDE SEQUENCE [LARGE SCALE GENOMIC DNA]</scope>
    <source>
        <strain evidence="12">ATCC 20868 / MF5171</strain>
    </source>
</reference>
<gene>
    <name evidence="11" type="ORF">GLAREA_07325</name>
</gene>
<evidence type="ECO:0000256" key="5">
    <source>
        <dbReference type="ARBA" id="ARBA00022737"/>
    </source>
</evidence>
<feature type="compositionally biased region" description="Polar residues" evidence="9">
    <location>
        <begin position="163"/>
        <end position="186"/>
    </location>
</feature>
<evidence type="ECO:0000256" key="7">
    <source>
        <dbReference type="ARBA" id="ARBA00022786"/>
    </source>
</evidence>
<feature type="compositionally biased region" description="Polar residues" evidence="9">
    <location>
        <begin position="200"/>
        <end position="211"/>
    </location>
</feature>
<feature type="compositionally biased region" description="Basic and acidic residues" evidence="9">
    <location>
        <begin position="673"/>
        <end position="685"/>
    </location>
</feature>
<feature type="region of interest" description="Disordered" evidence="9">
    <location>
        <begin position="673"/>
        <end position="718"/>
    </location>
</feature>
<dbReference type="AlphaFoldDB" id="S3D0Y7"/>
<keyword evidence="3" id="KW-0808">Transferase</keyword>
<keyword evidence="7" id="KW-0833">Ubl conjugation pathway</keyword>
<keyword evidence="6" id="KW-0863">Zinc-finger</keyword>
<dbReference type="eggNOG" id="KOG1812">
    <property type="taxonomic scope" value="Eukaryota"/>
</dbReference>
<dbReference type="InterPro" id="IPR002867">
    <property type="entry name" value="IBR_dom"/>
</dbReference>
<comment type="catalytic activity">
    <reaction evidence="1">
        <text>[E2 ubiquitin-conjugating enzyme]-S-ubiquitinyl-L-cysteine + [acceptor protein]-L-lysine = [E2 ubiquitin-conjugating enzyme]-L-cysteine + [acceptor protein]-N(6)-ubiquitinyl-L-lysine.</text>
        <dbReference type="EC" id="2.3.2.31"/>
    </reaction>
</comment>
<dbReference type="Proteomes" id="UP000016922">
    <property type="component" value="Unassembled WGS sequence"/>
</dbReference>
<dbReference type="EMBL" id="KE145359">
    <property type="protein sequence ID" value="EPE32192.1"/>
    <property type="molecule type" value="Genomic_DNA"/>
</dbReference>
<evidence type="ECO:0000256" key="6">
    <source>
        <dbReference type="ARBA" id="ARBA00022771"/>
    </source>
</evidence>
<dbReference type="EC" id="2.3.2.31" evidence="2"/>
<evidence type="ECO:0000256" key="1">
    <source>
        <dbReference type="ARBA" id="ARBA00001798"/>
    </source>
</evidence>
<dbReference type="PROSITE" id="PS51873">
    <property type="entry name" value="TRIAD"/>
    <property type="match status" value="1"/>
</dbReference>
<dbReference type="GO" id="GO:0061630">
    <property type="term" value="F:ubiquitin protein ligase activity"/>
    <property type="evidence" value="ECO:0007669"/>
    <property type="project" value="UniProtKB-EC"/>
</dbReference>
<feature type="domain" description="RING-type" evidence="10">
    <location>
        <begin position="393"/>
        <end position="607"/>
    </location>
</feature>
<dbReference type="KEGG" id="glz:GLAREA_07325"/>
<dbReference type="SUPFAM" id="SSF57850">
    <property type="entry name" value="RING/U-box"/>
    <property type="match status" value="3"/>
</dbReference>
<organism evidence="11 12">
    <name type="scientific">Glarea lozoyensis (strain ATCC 20868 / MF5171)</name>
    <dbReference type="NCBI Taxonomy" id="1116229"/>
    <lineage>
        <taxon>Eukaryota</taxon>
        <taxon>Fungi</taxon>
        <taxon>Dikarya</taxon>
        <taxon>Ascomycota</taxon>
        <taxon>Pezizomycotina</taxon>
        <taxon>Leotiomycetes</taxon>
        <taxon>Helotiales</taxon>
        <taxon>Helotiaceae</taxon>
        <taxon>Glarea</taxon>
    </lineage>
</organism>
<dbReference type="Pfam" id="PF01485">
    <property type="entry name" value="IBR"/>
    <property type="match status" value="1"/>
</dbReference>
<evidence type="ECO:0000313" key="11">
    <source>
        <dbReference type="EMBL" id="EPE32192.1"/>
    </source>
</evidence>
<dbReference type="InterPro" id="IPR031127">
    <property type="entry name" value="E3_UB_ligase_RBR"/>
</dbReference>
<protein>
    <recommendedName>
        <fullName evidence="2">RBR-type E3 ubiquitin transferase</fullName>
        <ecNumber evidence="2">2.3.2.31</ecNumber>
    </recommendedName>
</protein>
<dbReference type="GO" id="GO:0008270">
    <property type="term" value="F:zinc ion binding"/>
    <property type="evidence" value="ECO:0007669"/>
    <property type="project" value="UniProtKB-KW"/>
</dbReference>
<evidence type="ECO:0000256" key="2">
    <source>
        <dbReference type="ARBA" id="ARBA00012251"/>
    </source>
</evidence>
<keyword evidence="4" id="KW-0479">Metal-binding</keyword>
<evidence type="ECO:0000313" key="12">
    <source>
        <dbReference type="Proteomes" id="UP000016922"/>
    </source>
</evidence>